<reference evidence="2 3" key="1">
    <citation type="journal article" date="2018" name="Plant J.">
        <title>Genome sequences of Chlorella sorokiniana UTEX 1602 and Micractinium conductrix SAG 241.80: implications to maltose excretion by a green alga.</title>
        <authorList>
            <person name="Arriola M.B."/>
            <person name="Velmurugan N."/>
            <person name="Zhang Y."/>
            <person name="Plunkett M.H."/>
            <person name="Hondzo H."/>
            <person name="Barney B.M."/>
        </authorList>
    </citation>
    <scope>NUCLEOTIDE SEQUENCE [LARGE SCALE GENOMIC DNA]</scope>
    <source>
        <strain evidence="3">UTEX 1602</strain>
    </source>
</reference>
<sequence length="591" mass="61607">MAAAPGLEEACNEAGIPLARCFGSQEWFDAQTGSADIYKALQRGGAPVPPGGDMSASEFAARRSRLSRFVGSSSSELAAWVGRCCSCTFGLTAAEVAVALEQGRRQRIASLPASPTPLQRRFAESALTADISFIEVDEAARTVEAALGLEEGGAGMPPCVLSAAHPVKSMTPCLYTEPNFPGVYVAPGEYVDLLDAALVAAGRRAELLHAANSGLLASRPGELLMKSHLCHSGSSRCTNPDHVVVEVEWKKRQRTECGCHQRIRAGEACGCGLFPPCGKDQCLAAMAAAPGLEEACNEAGIPLARCFGSQEWFDAQTGSADIYKALQRGGAAAPFVPPGGDVSASEFAARRSQLLDAAASISPQLAELVARCATDPHALTALEAAVAAEGEQWRAGALPASPTPLPLSQATSALTADISYLMVDDCKSALRIAFGIQDDPKGAPGVLVAAHSVKSMTPCLAAAKFTGMIAMGPGECSAAPVAGSTGHLFQLLHCGMEVDALDVAFVAAGRRAELLHAANSRLPGTKPEEQLVKTHLCHFVFSVCKNPDHVVVEPESNKHKRDKRRCDNLIKSGASCGCGVFPPCGKNVPRG</sequence>
<gene>
    <name evidence="2" type="ORF">C2E21_2839</name>
</gene>
<accession>A0A2P6TX08</accession>
<dbReference type="GO" id="GO:0004519">
    <property type="term" value="F:endonuclease activity"/>
    <property type="evidence" value="ECO:0007669"/>
    <property type="project" value="UniProtKB-KW"/>
</dbReference>
<protein>
    <submittedName>
        <fullName evidence="2">Homing endonuclease isoform B</fullName>
    </submittedName>
</protein>
<dbReference type="AlphaFoldDB" id="A0A2P6TX08"/>
<organism evidence="2 3">
    <name type="scientific">Chlorella sorokiniana</name>
    <name type="common">Freshwater green alga</name>
    <dbReference type="NCBI Taxonomy" id="3076"/>
    <lineage>
        <taxon>Eukaryota</taxon>
        <taxon>Viridiplantae</taxon>
        <taxon>Chlorophyta</taxon>
        <taxon>core chlorophytes</taxon>
        <taxon>Trebouxiophyceae</taxon>
        <taxon>Chlorellales</taxon>
        <taxon>Chlorellaceae</taxon>
        <taxon>Chlorella clade</taxon>
        <taxon>Chlorella</taxon>
    </lineage>
</organism>
<keyword evidence="2" id="KW-0540">Nuclease</keyword>
<keyword evidence="2" id="KW-0378">Hydrolase</keyword>
<comment type="caution">
    <text evidence="2">The sequence shown here is derived from an EMBL/GenBank/DDBJ whole genome shotgun (WGS) entry which is preliminary data.</text>
</comment>
<dbReference type="InterPro" id="IPR008704">
    <property type="entry name" value="Endonuclease_Zinc-binding_loop"/>
</dbReference>
<dbReference type="EMBL" id="LHPG02000005">
    <property type="protein sequence ID" value="PRW58581.1"/>
    <property type="molecule type" value="Genomic_DNA"/>
</dbReference>
<evidence type="ECO:0000313" key="2">
    <source>
        <dbReference type="EMBL" id="PRW58581.1"/>
    </source>
</evidence>
<evidence type="ECO:0000259" key="1">
    <source>
        <dbReference type="Pfam" id="PF05551"/>
    </source>
</evidence>
<proteinExistence type="predicted"/>
<keyword evidence="2" id="KW-0255">Endonuclease</keyword>
<evidence type="ECO:0000313" key="3">
    <source>
        <dbReference type="Proteomes" id="UP000239899"/>
    </source>
</evidence>
<name>A0A2P6TX08_CHLSO</name>
<dbReference type="Pfam" id="PF05551">
    <property type="entry name" value="zf-His_Me_endon"/>
    <property type="match status" value="1"/>
</dbReference>
<feature type="domain" description="Zinc-binding loop region of homing endonuclease" evidence="1">
    <location>
        <begin position="196"/>
        <end position="265"/>
    </location>
</feature>
<dbReference type="Proteomes" id="UP000239899">
    <property type="component" value="Unassembled WGS sequence"/>
</dbReference>
<keyword evidence="3" id="KW-1185">Reference proteome</keyword>